<feature type="compositionally biased region" description="Polar residues" evidence="1">
    <location>
        <begin position="49"/>
        <end position="65"/>
    </location>
</feature>
<accession>A0A5N6PCU2</accession>
<keyword evidence="3" id="KW-1185">Reference proteome</keyword>
<dbReference type="EMBL" id="SZYD01000005">
    <property type="protein sequence ID" value="KAD6119970.1"/>
    <property type="molecule type" value="Genomic_DNA"/>
</dbReference>
<protein>
    <submittedName>
        <fullName evidence="2">Uncharacterized protein</fullName>
    </submittedName>
</protein>
<reference evidence="2 3" key="1">
    <citation type="submission" date="2019-05" db="EMBL/GenBank/DDBJ databases">
        <title>Mikania micrantha, genome provides insights into the molecular mechanism of rapid growth.</title>
        <authorList>
            <person name="Liu B."/>
        </authorList>
    </citation>
    <scope>NUCLEOTIDE SEQUENCE [LARGE SCALE GENOMIC DNA]</scope>
    <source>
        <strain evidence="2">NLD-2019</strain>
        <tissue evidence="2">Leaf</tissue>
    </source>
</reference>
<organism evidence="2 3">
    <name type="scientific">Mikania micrantha</name>
    <name type="common">bitter vine</name>
    <dbReference type="NCBI Taxonomy" id="192012"/>
    <lineage>
        <taxon>Eukaryota</taxon>
        <taxon>Viridiplantae</taxon>
        <taxon>Streptophyta</taxon>
        <taxon>Embryophyta</taxon>
        <taxon>Tracheophyta</taxon>
        <taxon>Spermatophyta</taxon>
        <taxon>Magnoliopsida</taxon>
        <taxon>eudicotyledons</taxon>
        <taxon>Gunneridae</taxon>
        <taxon>Pentapetalae</taxon>
        <taxon>asterids</taxon>
        <taxon>campanulids</taxon>
        <taxon>Asterales</taxon>
        <taxon>Asteraceae</taxon>
        <taxon>Asteroideae</taxon>
        <taxon>Heliantheae alliance</taxon>
        <taxon>Eupatorieae</taxon>
        <taxon>Mikania</taxon>
    </lineage>
</organism>
<name>A0A5N6PCU2_9ASTR</name>
<evidence type="ECO:0000313" key="2">
    <source>
        <dbReference type="EMBL" id="KAD6119970.1"/>
    </source>
</evidence>
<gene>
    <name evidence="2" type="ORF">E3N88_11241</name>
</gene>
<sequence length="74" mass="8005">MLSRRLGEVTARFSRFRNANGGPFEMVSSTKAAMDKLVNTCVSFNPQTTVCSSSSPMATPETVSESKPAMAMRL</sequence>
<evidence type="ECO:0000313" key="3">
    <source>
        <dbReference type="Proteomes" id="UP000326396"/>
    </source>
</evidence>
<comment type="caution">
    <text evidence="2">The sequence shown here is derived from an EMBL/GenBank/DDBJ whole genome shotgun (WGS) entry which is preliminary data.</text>
</comment>
<dbReference type="AlphaFoldDB" id="A0A5N6PCU2"/>
<dbReference type="Proteomes" id="UP000326396">
    <property type="component" value="Linkage Group LG13"/>
</dbReference>
<feature type="region of interest" description="Disordered" evidence="1">
    <location>
        <begin position="49"/>
        <end position="74"/>
    </location>
</feature>
<evidence type="ECO:0000256" key="1">
    <source>
        <dbReference type="SAM" id="MobiDB-lite"/>
    </source>
</evidence>
<proteinExistence type="predicted"/>